<gene>
    <name evidence="1" type="ORF">AQUCO_00100880v1</name>
</gene>
<proteinExistence type="predicted"/>
<evidence type="ECO:0000313" key="2">
    <source>
        <dbReference type="Proteomes" id="UP000230069"/>
    </source>
</evidence>
<reference evidence="1 2" key="1">
    <citation type="submission" date="2017-09" db="EMBL/GenBank/DDBJ databases">
        <title>WGS assembly of Aquilegia coerulea Goldsmith.</title>
        <authorList>
            <person name="Hodges S."/>
            <person name="Kramer E."/>
            <person name="Nordborg M."/>
            <person name="Tomkins J."/>
            <person name="Borevitz J."/>
            <person name="Derieg N."/>
            <person name="Yan J."/>
            <person name="Mihaltcheva S."/>
            <person name="Hayes R.D."/>
            <person name="Rokhsar D."/>
        </authorList>
    </citation>
    <scope>NUCLEOTIDE SEQUENCE [LARGE SCALE GENOMIC DNA]</scope>
    <source>
        <strain evidence="2">cv. Goldsmith</strain>
    </source>
</reference>
<protein>
    <submittedName>
        <fullName evidence="1">Uncharacterized protein</fullName>
    </submittedName>
</protein>
<name>A0A2G5FCJ3_AQUCA</name>
<dbReference type="Proteomes" id="UP000230069">
    <property type="component" value="Unassembled WGS sequence"/>
</dbReference>
<organism evidence="1 2">
    <name type="scientific">Aquilegia coerulea</name>
    <name type="common">Rocky mountain columbine</name>
    <dbReference type="NCBI Taxonomy" id="218851"/>
    <lineage>
        <taxon>Eukaryota</taxon>
        <taxon>Viridiplantae</taxon>
        <taxon>Streptophyta</taxon>
        <taxon>Embryophyta</taxon>
        <taxon>Tracheophyta</taxon>
        <taxon>Spermatophyta</taxon>
        <taxon>Magnoliopsida</taxon>
        <taxon>Ranunculales</taxon>
        <taxon>Ranunculaceae</taxon>
        <taxon>Thalictroideae</taxon>
        <taxon>Aquilegia</taxon>
    </lineage>
</organism>
<keyword evidence="2" id="KW-1185">Reference proteome</keyword>
<dbReference type="EMBL" id="KZ305018">
    <property type="protein sequence ID" value="PIA65677.1"/>
    <property type="molecule type" value="Genomic_DNA"/>
</dbReference>
<sequence length="103" mass="11799">MGSVQLLLFVSSANVRQRIHLENINKQSFKLYILKIKTTDVINEQKYYLHTSRDRNMVSKGESIGLVLCKKRLDDSLTPAEQHNHGSSISVEPRIFIVMQGNK</sequence>
<dbReference type="InParanoid" id="A0A2G5FCJ3"/>
<dbReference type="AlphaFoldDB" id="A0A2G5FCJ3"/>
<evidence type="ECO:0000313" key="1">
    <source>
        <dbReference type="EMBL" id="PIA65677.1"/>
    </source>
</evidence>
<accession>A0A2G5FCJ3</accession>